<sequence>MVADVPQKEQNKSGPEPSEDTGKEEEEVEEVDVEVAVEVEEEKEEEEEEEEDASPMNSAGETREPRVKMESAAIPLAALGVTLKFTRGSPAPETLATPSSGASGLPETIATGRDALLAAAVAEGSSRGGADPGPKLLDDRGSLPQRRLPRWPLPKPVRGRRERRRRRRSRQRQQPQASAAGRARRPCAQDAAWPRQC</sequence>
<feature type="region of interest" description="Disordered" evidence="1">
    <location>
        <begin position="88"/>
        <end position="108"/>
    </location>
</feature>
<protein>
    <submittedName>
        <fullName evidence="2">Uncharacterized protein</fullName>
    </submittedName>
</protein>
<evidence type="ECO:0000256" key="1">
    <source>
        <dbReference type="SAM" id="MobiDB-lite"/>
    </source>
</evidence>
<organism evidence="2 3">
    <name type="scientific">Prorocentrum cordatum</name>
    <dbReference type="NCBI Taxonomy" id="2364126"/>
    <lineage>
        <taxon>Eukaryota</taxon>
        <taxon>Sar</taxon>
        <taxon>Alveolata</taxon>
        <taxon>Dinophyceae</taxon>
        <taxon>Prorocentrales</taxon>
        <taxon>Prorocentraceae</taxon>
        <taxon>Prorocentrum</taxon>
    </lineage>
</organism>
<feature type="compositionally biased region" description="Low complexity" evidence="1">
    <location>
        <begin position="172"/>
        <end position="181"/>
    </location>
</feature>
<evidence type="ECO:0000313" key="2">
    <source>
        <dbReference type="EMBL" id="CAK0811984.1"/>
    </source>
</evidence>
<feature type="compositionally biased region" description="Basic and acidic residues" evidence="1">
    <location>
        <begin position="1"/>
        <end position="11"/>
    </location>
</feature>
<dbReference type="Proteomes" id="UP001189429">
    <property type="component" value="Unassembled WGS sequence"/>
</dbReference>
<proteinExistence type="predicted"/>
<comment type="caution">
    <text evidence="2">The sequence shown here is derived from an EMBL/GenBank/DDBJ whole genome shotgun (WGS) entry which is preliminary data.</text>
</comment>
<keyword evidence="3" id="KW-1185">Reference proteome</keyword>
<reference evidence="2" key="1">
    <citation type="submission" date="2023-10" db="EMBL/GenBank/DDBJ databases">
        <authorList>
            <person name="Chen Y."/>
            <person name="Shah S."/>
            <person name="Dougan E. K."/>
            <person name="Thang M."/>
            <person name="Chan C."/>
        </authorList>
    </citation>
    <scope>NUCLEOTIDE SEQUENCE [LARGE SCALE GENOMIC DNA]</scope>
</reference>
<feature type="compositionally biased region" description="Basic residues" evidence="1">
    <location>
        <begin position="157"/>
        <end position="171"/>
    </location>
</feature>
<name>A0ABN9QZY7_9DINO</name>
<dbReference type="EMBL" id="CAUYUJ010005027">
    <property type="protein sequence ID" value="CAK0811984.1"/>
    <property type="molecule type" value="Genomic_DNA"/>
</dbReference>
<accession>A0ABN9QZY7</accession>
<feature type="region of interest" description="Disordered" evidence="1">
    <location>
        <begin position="121"/>
        <end position="197"/>
    </location>
</feature>
<evidence type="ECO:0000313" key="3">
    <source>
        <dbReference type="Proteomes" id="UP001189429"/>
    </source>
</evidence>
<feature type="compositionally biased region" description="Acidic residues" evidence="1">
    <location>
        <begin position="17"/>
        <end position="53"/>
    </location>
</feature>
<feature type="region of interest" description="Disordered" evidence="1">
    <location>
        <begin position="1"/>
        <end position="69"/>
    </location>
</feature>
<gene>
    <name evidence="2" type="ORF">PCOR1329_LOCUS16413</name>
</gene>